<dbReference type="NCBIfam" id="TIGR04056">
    <property type="entry name" value="OMP_RagA_SusC"/>
    <property type="match status" value="1"/>
</dbReference>
<protein>
    <submittedName>
        <fullName evidence="5">SusC/RagA family TonB-linked outer membrane protein</fullName>
    </submittedName>
</protein>
<evidence type="ECO:0000313" key="6">
    <source>
        <dbReference type="Proteomes" id="UP000244450"/>
    </source>
</evidence>
<dbReference type="InterPro" id="IPR023997">
    <property type="entry name" value="TonB-dep_OMP_SusC/RagA_CS"/>
</dbReference>
<dbReference type="Gene3D" id="2.170.130.10">
    <property type="entry name" value="TonB-dependent receptor, plug domain"/>
    <property type="match status" value="1"/>
</dbReference>
<comment type="subcellular location">
    <subcellularLocation>
        <location evidence="2">Cell outer membrane</location>
        <topology evidence="2">Multi-pass membrane protein</topology>
    </subcellularLocation>
</comment>
<dbReference type="RefSeq" id="WP_108687739.1">
    <property type="nucleotide sequence ID" value="NZ_QCYK01000002.1"/>
</dbReference>
<dbReference type="GO" id="GO:0015344">
    <property type="term" value="F:siderophore uptake transmembrane transporter activity"/>
    <property type="evidence" value="ECO:0007669"/>
    <property type="project" value="TreeGrafter"/>
</dbReference>
<comment type="caution">
    <text evidence="5">The sequence shown here is derived from an EMBL/GenBank/DDBJ whole genome shotgun (WGS) entry which is preliminary data.</text>
</comment>
<keyword evidence="2" id="KW-0998">Cell outer membrane</keyword>
<evidence type="ECO:0000256" key="3">
    <source>
        <dbReference type="SAM" id="SignalP"/>
    </source>
</evidence>
<dbReference type="EMBL" id="QCYK01000002">
    <property type="protein sequence ID" value="PUZ25900.1"/>
    <property type="molecule type" value="Genomic_DNA"/>
</dbReference>
<keyword evidence="2" id="KW-1134">Transmembrane beta strand</keyword>
<reference evidence="5 6" key="1">
    <citation type="submission" date="2018-04" db="EMBL/GenBank/DDBJ databases">
        <title>Chitinophaga fuyangensis sp. nov., isolated from soil in a chemical factory.</title>
        <authorList>
            <person name="Chen K."/>
        </authorList>
    </citation>
    <scope>NUCLEOTIDE SEQUENCE [LARGE SCALE GENOMIC DNA]</scope>
    <source>
        <strain evidence="5 6">LY-1</strain>
    </source>
</reference>
<evidence type="ECO:0000256" key="2">
    <source>
        <dbReference type="PROSITE-ProRule" id="PRU01360"/>
    </source>
</evidence>
<evidence type="ECO:0000256" key="1">
    <source>
        <dbReference type="ARBA" id="ARBA00022729"/>
    </source>
</evidence>
<dbReference type="InterPro" id="IPR037066">
    <property type="entry name" value="Plug_dom_sf"/>
</dbReference>
<feature type="domain" description="TonB-dependent receptor plug" evidence="4">
    <location>
        <begin position="209"/>
        <end position="311"/>
    </location>
</feature>
<comment type="similarity">
    <text evidence="2">Belongs to the TonB-dependent receptor family.</text>
</comment>
<gene>
    <name evidence="5" type="ORF">DCC81_16760</name>
</gene>
<evidence type="ECO:0000313" key="5">
    <source>
        <dbReference type="EMBL" id="PUZ25900.1"/>
    </source>
</evidence>
<dbReference type="OrthoDB" id="9768177at2"/>
<accession>A0A2T7BHZ2</accession>
<name>A0A2T7BHZ2_9BACT</name>
<dbReference type="InterPro" id="IPR039426">
    <property type="entry name" value="TonB-dep_rcpt-like"/>
</dbReference>
<keyword evidence="1 3" id="KW-0732">Signal</keyword>
<dbReference type="AlphaFoldDB" id="A0A2T7BHZ2"/>
<dbReference type="Pfam" id="PF07715">
    <property type="entry name" value="Plug"/>
    <property type="match status" value="1"/>
</dbReference>
<dbReference type="InterPro" id="IPR023996">
    <property type="entry name" value="TonB-dep_OMP_SusC/RagA"/>
</dbReference>
<dbReference type="InterPro" id="IPR008969">
    <property type="entry name" value="CarboxyPept-like_regulatory"/>
</dbReference>
<evidence type="ECO:0000259" key="4">
    <source>
        <dbReference type="Pfam" id="PF07715"/>
    </source>
</evidence>
<dbReference type="Proteomes" id="UP000244450">
    <property type="component" value="Unassembled WGS sequence"/>
</dbReference>
<sequence>MRISIYQLLLLTIFTQVTFATAGKAQEVLDKKITFAARQETVDKVLADIGKLAKVKFLYSSTLIGSDRRVDFSANDRQLGAVLDSLLGPLQLAYEVSGHQIVLSRTYSYDAANRVAAVAVTGRVTDEKGMGLPGVTVKVKGTTNGTTTDVNGHFKLNVQDDNATLVFSFVGYTSQEVALAGRATLNVSLTASANSLNDVVVVGYGQQKKASITGAIAAINSKDIENAHGGSTVSTTLAGKIPGVTFRMSDGRPGASADINIRNMGNPLYVIDGIQQDAGQFNNLSPNDIESIAVLKDASAAIYGVRAANGVIVVTTKRGKLGAPNRFNVDAYTGWQNWSRFPKVTNAYEWQEAKVEADINQNGTTNMTREELAKWKQGTENGYKSFDWYKFIVKPNAPLYSANLNTSGGSDRINYYVSGTYLKQYSVLGRQFTFDRANFQSNIDAKVSNRLRLGMQINGRLETRDQPGVPGGDDYWEARFAILRNTPMERPYANDNPKYPNDIGHNTENWALQNKTLSGYWHSDWRVLQTNVTGEYDLPLKGLTLKGMFSYYYANQIMNGHEYTYDVYTYDAGSDTYKVTGGSSNPWRERANEYVISPVTQLQLNYNRTFGKHTFGATALNERIERHHIYNWLHAVPTNNVLPIVFFSDMDTYTDQDTYENRIGYVGRFTYNYANKYYFEASARRDASYKFAPDHRWGTFPSVSGGWRITEEPWFRNLVSQQTLGDLKLRASYGSLGDDDVGLADYAYLPGYNYGFLPQSIYQSNTYLSTVILGGQSVKGARSTGVPITNVSWFTSKIFDVGADVSLLHDKLTATVDYFNRKRTGLRGPKYDVLMPSELGYRLPDQNVSSDQVRGGELSLSYRNSKNGFTYSVGGNVSYARQKFLDSYKPRFGSHLDQYYNSGEHRNSNLFWGYEAIGQFQSQEQIDNYKVNIDGSNNRTLLPGDLIYKDINGDGVIDNQDTRPIGYGTGKTPIVNFGLNFSFAYKGFDLNMNFSGGAMYSFNRNWEMRWPFQNGGALQRIFYDSHWHHEDPFDPNSKWIAGKYPAMRFNDGGHSDYNKSSTFWLVNVHYLRCRTLELGYSLTKGLLERTKISKARIYVNTNNLFSLDNTHQYGVDAEIYDDNGLTYPQSKFVNVGVNLSF</sequence>
<dbReference type="NCBIfam" id="TIGR04057">
    <property type="entry name" value="SusC_RagA_signa"/>
    <property type="match status" value="1"/>
</dbReference>
<dbReference type="PANTHER" id="PTHR30069">
    <property type="entry name" value="TONB-DEPENDENT OUTER MEMBRANE RECEPTOR"/>
    <property type="match status" value="1"/>
</dbReference>
<dbReference type="Gene3D" id="2.60.40.1120">
    <property type="entry name" value="Carboxypeptidase-like, regulatory domain"/>
    <property type="match status" value="1"/>
</dbReference>
<dbReference type="SUPFAM" id="SSF56935">
    <property type="entry name" value="Porins"/>
    <property type="match status" value="1"/>
</dbReference>
<dbReference type="GO" id="GO:0009279">
    <property type="term" value="C:cell outer membrane"/>
    <property type="evidence" value="ECO:0007669"/>
    <property type="project" value="UniProtKB-SubCell"/>
</dbReference>
<keyword evidence="2" id="KW-0472">Membrane</keyword>
<dbReference type="InterPro" id="IPR012910">
    <property type="entry name" value="Plug_dom"/>
</dbReference>
<organism evidence="5 6">
    <name type="scientific">Chitinophaga parva</name>
    <dbReference type="NCBI Taxonomy" id="2169414"/>
    <lineage>
        <taxon>Bacteria</taxon>
        <taxon>Pseudomonadati</taxon>
        <taxon>Bacteroidota</taxon>
        <taxon>Chitinophagia</taxon>
        <taxon>Chitinophagales</taxon>
        <taxon>Chitinophagaceae</taxon>
        <taxon>Chitinophaga</taxon>
    </lineage>
</organism>
<dbReference type="Pfam" id="PF13715">
    <property type="entry name" value="CarbopepD_reg_2"/>
    <property type="match status" value="1"/>
</dbReference>
<dbReference type="FunFam" id="2.60.40.1120:FF:000003">
    <property type="entry name" value="Outer membrane protein Omp121"/>
    <property type="match status" value="1"/>
</dbReference>
<feature type="chain" id="PRO_5015592859" evidence="3">
    <location>
        <begin position="23"/>
        <end position="1141"/>
    </location>
</feature>
<proteinExistence type="inferred from homology"/>
<keyword evidence="2" id="KW-0812">Transmembrane</keyword>
<dbReference type="GO" id="GO:0044718">
    <property type="term" value="P:siderophore transmembrane transport"/>
    <property type="evidence" value="ECO:0007669"/>
    <property type="project" value="TreeGrafter"/>
</dbReference>
<keyword evidence="2" id="KW-0813">Transport</keyword>
<dbReference type="PROSITE" id="PS52016">
    <property type="entry name" value="TONB_DEPENDENT_REC_3"/>
    <property type="match status" value="1"/>
</dbReference>
<dbReference type="SUPFAM" id="SSF49464">
    <property type="entry name" value="Carboxypeptidase regulatory domain-like"/>
    <property type="match status" value="1"/>
</dbReference>
<feature type="signal peptide" evidence="3">
    <location>
        <begin position="1"/>
        <end position="22"/>
    </location>
</feature>
<dbReference type="PANTHER" id="PTHR30069:SF29">
    <property type="entry name" value="HEMOGLOBIN AND HEMOGLOBIN-HAPTOGLOBIN-BINDING PROTEIN 1-RELATED"/>
    <property type="match status" value="1"/>
</dbReference>
<keyword evidence="6" id="KW-1185">Reference proteome</keyword>